<evidence type="ECO:0000313" key="10">
    <source>
        <dbReference type="Proteomes" id="UP000446786"/>
    </source>
</evidence>
<dbReference type="InterPro" id="IPR012836">
    <property type="entry name" value="FlgF"/>
</dbReference>
<feature type="domain" description="Flagellar basal-body/hook protein C-terminal" evidence="6">
    <location>
        <begin position="344"/>
        <end position="385"/>
    </location>
</feature>
<dbReference type="Pfam" id="PF06429">
    <property type="entry name" value="Flg_bbr_C"/>
    <property type="match status" value="1"/>
</dbReference>
<dbReference type="Pfam" id="PF00460">
    <property type="entry name" value="Flg_bb_rod"/>
    <property type="match status" value="1"/>
</dbReference>
<dbReference type="RefSeq" id="WP_160778107.1">
    <property type="nucleotide sequence ID" value="NZ_BAAAZF010000001.1"/>
</dbReference>
<keyword evidence="3 4" id="KW-0975">Bacterial flagellum</keyword>
<evidence type="ECO:0000313" key="9">
    <source>
        <dbReference type="EMBL" id="MXP33335.1"/>
    </source>
</evidence>
<dbReference type="OrthoDB" id="8372879at2"/>
<dbReference type="Proteomes" id="UP000446786">
    <property type="component" value="Unassembled WGS sequence"/>
</dbReference>
<evidence type="ECO:0000259" key="5">
    <source>
        <dbReference type="Pfam" id="PF00460"/>
    </source>
</evidence>
<dbReference type="GO" id="GO:0030694">
    <property type="term" value="C:bacterial-type flagellum basal body, rod"/>
    <property type="evidence" value="ECO:0007669"/>
    <property type="project" value="UniProtKB-UniRule"/>
</dbReference>
<dbReference type="PANTHER" id="PTHR30435:SF1">
    <property type="entry name" value="FLAGELLAR HOOK PROTEIN FLGE"/>
    <property type="match status" value="1"/>
</dbReference>
<keyword evidence="9" id="KW-0966">Cell projection</keyword>
<evidence type="ECO:0000259" key="7">
    <source>
        <dbReference type="Pfam" id="PF22692"/>
    </source>
</evidence>
<dbReference type="EMBL" id="WTYE01000001">
    <property type="protein sequence ID" value="MXP30575.1"/>
    <property type="molecule type" value="Genomic_DNA"/>
</dbReference>
<comment type="subunit">
    <text evidence="4">The basal body constitutes a major portion of the flagellar organelle and consists of five rings (E,L,P,S, and M) mounted on a central rod. The rod consists of about 26 subunits of FlgG in the distal portion, and FlgB, FlgC and FlgF are thought to build up the proximal portion of the rod with about 6 subunits each.</text>
</comment>
<comment type="caution">
    <text evidence="9">The sequence shown here is derived from an EMBL/GenBank/DDBJ whole genome shotgun (WGS) entry which is preliminary data.</text>
</comment>
<organism evidence="9 10">
    <name type="scientific">Parerythrobacter jejuensis</name>
    <dbReference type="NCBI Taxonomy" id="795812"/>
    <lineage>
        <taxon>Bacteria</taxon>
        <taxon>Pseudomonadati</taxon>
        <taxon>Pseudomonadota</taxon>
        <taxon>Alphaproteobacteria</taxon>
        <taxon>Sphingomonadales</taxon>
        <taxon>Erythrobacteraceae</taxon>
        <taxon>Parerythrobacter</taxon>
    </lineage>
</organism>
<comment type="subcellular location">
    <subcellularLocation>
        <location evidence="1 4">Bacterial flagellum basal body</location>
    </subcellularLocation>
</comment>
<dbReference type="PROSITE" id="PS00588">
    <property type="entry name" value="FLAGELLA_BB_ROD"/>
    <property type="match status" value="1"/>
</dbReference>
<dbReference type="EMBL" id="WTYE01000001">
    <property type="protein sequence ID" value="MXP33335.1"/>
    <property type="molecule type" value="Genomic_DNA"/>
</dbReference>
<reference evidence="9 10" key="1">
    <citation type="submission" date="2019-12" db="EMBL/GenBank/DDBJ databases">
        <title>Genomic-based taxomic classification of the family Erythrobacteraceae.</title>
        <authorList>
            <person name="Xu L."/>
        </authorList>
    </citation>
    <scope>NUCLEOTIDE SEQUENCE [LARGE SCALE GENOMIC DNA]</scope>
    <source>
        <strain evidence="9 10">JCM 16677</strain>
    </source>
</reference>
<keyword evidence="9" id="KW-0969">Cilium</keyword>
<dbReference type="InterPro" id="IPR020013">
    <property type="entry name" value="Flagellar_FlgE/F/G"/>
</dbReference>
<evidence type="ECO:0000313" key="8">
    <source>
        <dbReference type="EMBL" id="MXP30575.1"/>
    </source>
</evidence>
<keyword evidence="9" id="KW-0282">Flagellum</keyword>
<evidence type="ECO:0000256" key="2">
    <source>
        <dbReference type="ARBA" id="ARBA00009677"/>
    </source>
</evidence>
<dbReference type="InterPro" id="IPR010930">
    <property type="entry name" value="Flg_bb/hook_C_dom"/>
</dbReference>
<dbReference type="GO" id="GO:0005829">
    <property type="term" value="C:cytosol"/>
    <property type="evidence" value="ECO:0007669"/>
    <property type="project" value="TreeGrafter"/>
</dbReference>
<dbReference type="InterPro" id="IPR001444">
    <property type="entry name" value="Flag_bb_rod_N"/>
</dbReference>
<dbReference type="InterPro" id="IPR019776">
    <property type="entry name" value="Flagellar_basal_body_rod_CS"/>
</dbReference>
<dbReference type="InterPro" id="IPR053967">
    <property type="entry name" value="LlgE_F_G-like_D1"/>
</dbReference>
<evidence type="ECO:0000256" key="1">
    <source>
        <dbReference type="ARBA" id="ARBA00004117"/>
    </source>
</evidence>
<feature type="domain" description="Flagellar basal body rod protein N-terminal" evidence="5">
    <location>
        <begin position="5"/>
        <end position="35"/>
    </location>
</feature>
<protein>
    <recommendedName>
        <fullName evidence="4">Flagellar basal-body rod protein FlgF</fullName>
    </recommendedName>
</protein>
<comment type="similarity">
    <text evidence="2 4">Belongs to the flagella basal body rod proteins family.</text>
</comment>
<dbReference type="InterPro" id="IPR037058">
    <property type="entry name" value="Falgellar_hook_FlgE_sf"/>
</dbReference>
<dbReference type="GO" id="GO:0009424">
    <property type="term" value="C:bacterial-type flagellum hook"/>
    <property type="evidence" value="ECO:0007669"/>
    <property type="project" value="TreeGrafter"/>
</dbReference>
<dbReference type="NCBIfam" id="TIGR03506">
    <property type="entry name" value="FlgEFG_subfam"/>
    <property type="match status" value="1"/>
</dbReference>
<evidence type="ECO:0000256" key="4">
    <source>
        <dbReference type="RuleBase" id="RU362116"/>
    </source>
</evidence>
<proteinExistence type="inferred from homology"/>
<dbReference type="AlphaFoldDB" id="A0A845AW19"/>
<evidence type="ECO:0000256" key="3">
    <source>
        <dbReference type="ARBA" id="ARBA00023143"/>
    </source>
</evidence>
<dbReference type="SUPFAM" id="SSF117143">
    <property type="entry name" value="Flagellar hook protein flgE"/>
    <property type="match status" value="1"/>
</dbReference>
<dbReference type="Gene3D" id="2.60.98.20">
    <property type="entry name" value="Flagellar hook protein FlgE"/>
    <property type="match status" value="1"/>
</dbReference>
<keyword evidence="10" id="KW-1185">Reference proteome</keyword>
<gene>
    <name evidence="9" type="primary">flgF</name>
    <name evidence="8" type="ORF">GRI94_01925</name>
    <name evidence="9" type="ORF">GRI94_16015</name>
</gene>
<dbReference type="InterPro" id="IPR037925">
    <property type="entry name" value="FlgE/F/G-like"/>
</dbReference>
<dbReference type="Pfam" id="PF22692">
    <property type="entry name" value="LlgE_F_G_D1"/>
    <property type="match status" value="1"/>
</dbReference>
<feature type="domain" description="Flagellar hook protein FlgE/F/G-like D1" evidence="7">
    <location>
        <begin position="90"/>
        <end position="124"/>
    </location>
</feature>
<dbReference type="PANTHER" id="PTHR30435">
    <property type="entry name" value="FLAGELLAR PROTEIN"/>
    <property type="match status" value="1"/>
</dbReference>
<dbReference type="NCBIfam" id="TIGR02490">
    <property type="entry name" value="flgF"/>
    <property type="match status" value="1"/>
</dbReference>
<evidence type="ECO:0000259" key="6">
    <source>
        <dbReference type="Pfam" id="PF06429"/>
    </source>
</evidence>
<name>A0A845AW19_9SPHN</name>
<sequence length="392" mass="41807">MFGSIYIGMSGLSAYSKGLETVSNNVSNMNTQGFKASDVTFSNVYGVGSEGGLEFGNGQAGSGHGVSVNELATNFSQGELRQTGRDLDLAIDGNGFFVLMDGNEQLYARTGSFAVDDDGFIVLQGTDFKLGILDDQGRPTALNIDASRTDAPEPTQTIKFADNLSSTATEFSIPDLTVFGANGEEHVWSIAFARPETVADKWSVTVTNAEGNEIGVKSLEFENGQIKAGSGELEFEDEDNDLKITLDFSDGVTQFSSGSVSSLRANDIDGHGTGSLATLTVNDKGQVEITYTNEETQELGAVALADFRDPQALEQRGNSVFAYSGFGQRQFLSASDTRVGSILSQRLEASNVDLGNQFSDLILIQRGFQASSQIISVTNDMIQQLFGIRGQG</sequence>
<accession>A0A845AW19</accession>
<dbReference type="GO" id="GO:0071978">
    <property type="term" value="P:bacterial-type flagellum-dependent swarming motility"/>
    <property type="evidence" value="ECO:0007669"/>
    <property type="project" value="TreeGrafter"/>
</dbReference>